<evidence type="ECO:0000313" key="3">
    <source>
        <dbReference type="Proteomes" id="UP001177670"/>
    </source>
</evidence>
<evidence type="ECO:0000313" key="2">
    <source>
        <dbReference type="EMBL" id="KAK1117274.1"/>
    </source>
</evidence>
<feature type="region of interest" description="Disordered" evidence="1">
    <location>
        <begin position="108"/>
        <end position="127"/>
    </location>
</feature>
<dbReference type="EMBL" id="JAHYIQ010000053">
    <property type="protein sequence ID" value="KAK1117274.1"/>
    <property type="molecule type" value="Genomic_DNA"/>
</dbReference>
<proteinExistence type="predicted"/>
<sequence>MKSSRGGVYLGGAYEEKLARTKPLQSGKTPVLPVRQSVPGFVRNLQGSNIGDVLVPRHVPVELKERKKLPPFESVHPLATKNTRGWMSSVYLYGDVVPVKLNLPPETPGVKPGDALDPRLQPLPRLRRDPEPLIDVHVGVQWQSASMKVEGVEDLVADHRSQGRVRRVRRPTVPGPRPGGHHRQRDA</sequence>
<dbReference type="AlphaFoldDB" id="A0AA40KEN3"/>
<reference evidence="2" key="1">
    <citation type="submission" date="2021-10" db="EMBL/GenBank/DDBJ databases">
        <title>Melipona bicolor Genome sequencing and assembly.</title>
        <authorList>
            <person name="Araujo N.S."/>
            <person name="Arias M.C."/>
        </authorList>
    </citation>
    <scope>NUCLEOTIDE SEQUENCE</scope>
    <source>
        <strain evidence="2">USP_2M_L1-L4_2017</strain>
        <tissue evidence="2">Whole body</tissue>
    </source>
</reference>
<protein>
    <submittedName>
        <fullName evidence="2">Uncharacterized protein</fullName>
    </submittedName>
</protein>
<keyword evidence="3" id="KW-1185">Reference proteome</keyword>
<evidence type="ECO:0000256" key="1">
    <source>
        <dbReference type="SAM" id="MobiDB-lite"/>
    </source>
</evidence>
<accession>A0AA40KEN3</accession>
<name>A0AA40KEN3_9HYME</name>
<dbReference type="Proteomes" id="UP001177670">
    <property type="component" value="Unassembled WGS sequence"/>
</dbReference>
<organism evidence="2 3">
    <name type="scientific">Melipona bicolor</name>
    <dbReference type="NCBI Taxonomy" id="60889"/>
    <lineage>
        <taxon>Eukaryota</taxon>
        <taxon>Metazoa</taxon>
        <taxon>Ecdysozoa</taxon>
        <taxon>Arthropoda</taxon>
        <taxon>Hexapoda</taxon>
        <taxon>Insecta</taxon>
        <taxon>Pterygota</taxon>
        <taxon>Neoptera</taxon>
        <taxon>Endopterygota</taxon>
        <taxon>Hymenoptera</taxon>
        <taxon>Apocrita</taxon>
        <taxon>Aculeata</taxon>
        <taxon>Apoidea</taxon>
        <taxon>Anthophila</taxon>
        <taxon>Apidae</taxon>
        <taxon>Melipona</taxon>
    </lineage>
</organism>
<comment type="caution">
    <text evidence="2">The sequence shown here is derived from an EMBL/GenBank/DDBJ whole genome shotgun (WGS) entry which is preliminary data.</text>
</comment>
<feature type="region of interest" description="Disordered" evidence="1">
    <location>
        <begin position="156"/>
        <end position="187"/>
    </location>
</feature>
<gene>
    <name evidence="2" type="ORF">K0M31_016824</name>
</gene>